<feature type="region of interest" description="Disordered" evidence="1">
    <location>
        <begin position="131"/>
        <end position="151"/>
    </location>
</feature>
<organism evidence="2 3">
    <name type="scientific">Pseudoneurospora amorphoporcata</name>
    <dbReference type="NCBI Taxonomy" id="241081"/>
    <lineage>
        <taxon>Eukaryota</taxon>
        <taxon>Fungi</taxon>
        <taxon>Dikarya</taxon>
        <taxon>Ascomycota</taxon>
        <taxon>Pezizomycotina</taxon>
        <taxon>Sordariomycetes</taxon>
        <taxon>Sordariomycetidae</taxon>
        <taxon>Sordariales</taxon>
        <taxon>Sordariaceae</taxon>
        <taxon>Pseudoneurospora</taxon>
    </lineage>
</organism>
<sequence length="165" mass="19382">ISEYAYDFVGSNKIVHWDFQLWEPILKRFGRKNNTGAEKFYESTGVLGSGDNSITLHNTSNDAWAQLATLLRFFHMSEECFSRWVYAGEVLKLLDMSWVDLEILHYNSGLERKFHPVDRKSRLLSPWPSPTLSQRGYEQEEHHHQHQREELQGMPCEVEVSHNFI</sequence>
<dbReference type="EMBL" id="MU859463">
    <property type="protein sequence ID" value="KAK3946948.1"/>
    <property type="molecule type" value="Genomic_DNA"/>
</dbReference>
<dbReference type="Proteomes" id="UP001303222">
    <property type="component" value="Unassembled WGS sequence"/>
</dbReference>
<gene>
    <name evidence="2" type="ORF">QBC32DRAFT_319415</name>
</gene>
<reference evidence="2" key="2">
    <citation type="submission" date="2023-06" db="EMBL/GenBank/DDBJ databases">
        <authorList>
            <consortium name="Lawrence Berkeley National Laboratory"/>
            <person name="Mondo S.J."/>
            <person name="Hensen N."/>
            <person name="Bonometti L."/>
            <person name="Westerberg I."/>
            <person name="Brannstrom I.O."/>
            <person name="Guillou S."/>
            <person name="Cros-Aarteil S."/>
            <person name="Calhoun S."/>
            <person name="Haridas S."/>
            <person name="Kuo A."/>
            <person name="Pangilinan J."/>
            <person name="Riley R."/>
            <person name="Labutti K."/>
            <person name="Andreopoulos B."/>
            <person name="Lipzen A."/>
            <person name="Chen C."/>
            <person name="Yanf M."/>
            <person name="Daum C."/>
            <person name="Ng V."/>
            <person name="Clum A."/>
            <person name="Steindorff A."/>
            <person name="Ohm R."/>
            <person name="Martin F."/>
            <person name="Silar P."/>
            <person name="Natvig D."/>
            <person name="Lalanne C."/>
            <person name="Gautier V."/>
            <person name="Ament-Velasquez S.L."/>
            <person name="Kruys A."/>
            <person name="Hutchinson M.I."/>
            <person name="Powell A.J."/>
            <person name="Barry K."/>
            <person name="Miller A.N."/>
            <person name="Grigoriev I.V."/>
            <person name="Debuchy R."/>
            <person name="Gladieux P."/>
            <person name="Thoren M.H."/>
            <person name="Johannesson H."/>
        </authorList>
    </citation>
    <scope>NUCLEOTIDE SEQUENCE</scope>
    <source>
        <strain evidence="2">CBS 626.80</strain>
    </source>
</reference>
<reference evidence="2" key="1">
    <citation type="journal article" date="2023" name="Mol. Phylogenet. Evol.">
        <title>Genome-scale phylogeny and comparative genomics of the fungal order Sordariales.</title>
        <authorList>
            <person name="Hensen N."/>
            <person name="Bonometti L."/>
            <person name="Westerberg I."/>
            <person name="Brannstrom I.O."/>
            <person name="Guillou S."/>
            <person name="Cros-Aarteil S."/>
            <person name="Calhoun S."/>
            <person name="Haridas S."/>
            <person name="Kuo A."/>
            <person name="Mondo S."/>
            <person name="Pangilinan J."/>
            <person name="Riley R."/>
            <person name="LaButti K."/>
            <person name="Andreopoulos B."/>
            <person name="Lipzen A."/>
            <person name="Chen C."/>
            <person name="Yan M."/>
            <person name="Daum C."/>
            <person name="Ng V."/>
            <person name="Clum A."/>
            <person name="Steindorff A."/>
            <person name="Ohm R.A."/>
            <person name="Martin F."/>
            <person name="Silar P."/>
            <person name="Natvig D.O."/>
            <person name="Lalanne C."/>
            <person name="Gautier V."/>
            <person name="Ament-Velasquez S.L."/>
            <person name="Kruys A."/>
            <person name="Hutchinson M.I."/>
            <person name="Powell A.J."/>
            <person name="Barry K."/>
            <person name="Miller A.N."/>
            <person name="Grigoriev I.V."/>
            <person name="Debuchy R."/>
            <person name="Gladieux P."/>
            <person name="Hiltunen Thoren M."/>
            <person name="Johannesson H."/>
        </authorList>
    </citation>
    <scope>NUCLEOTIDE SEQUENCE</scope>
    <source>
        <strain evidence="2">CBS 626.80</strain>
    </source>
</reference>
<protein>
    <submittedName>
        <fullName evidence="2">Uncharacterized protein</fullName>
    </submittedName>
</protein>
<comment type="caution">
    <text evidence="2">The sequence shown here is derived from an EMBL/GenBank/DDBJ whole genome shotgun (WGS) entry which is preliminary data.</text>
</comment>
<feature type="non-terminal residue" evidence="2">
    <location>
        <position position="1"/>
    </location>
</feature>
<dbReference type="AlphaFoldDB" id="A0AAN6NLE2"/>
<proteinExistence type="predicted"/>
<evidence type="ECO:0000313" key="2">
    <source>
        <dbReference type="EMBL" id="KAK3946948.1"/>
    </source>
</evidence>
<evidence type="ECO:0000313" key="3">
    <source>
        <dbReference type="Proteomes" id="UP001303222"/>
    </source>
</evidence>
<feature type="compositionally biased region" description="Basic and acidic residues" evidence="1">
    <location>
        <begin position="137"/>
        <end position="151"/>
    </location>
</feature>
<keyword evidence="3" id="KW-1185">Reference proteome</keyword>
<evidence type="ECO:0000256" key="1">
    <source>
        <dbReference type="SAM" id="MobiDB-lite"/>
    </source>
</evidence>
<name>A0AAN6NLE2_9PEZI</name>
<accession>A0AAN6NLE2</accession>